<dbReference type="Proteomes" id="UP000037854">
    <property type="component" value="Unassembled WGS sequence"/>
</dbReference>
<organism evidence="1 2">
    <name type="scientific">Oceanobacillus caeni</name>
    <dbReference type="NCBI Taxonomy" id="405946"/>
    <lineage>
        <taxon>Bacteria</taxon>
        <taxon>Bacillati</taxon>
        <taxon>Bacillota</taxon>
        <taxon>Bacilli</taxon>
        <taxon>Bacillales</taxon>
        <taxon>Bacillaceae</taxon>
        <taxon>Oceanobacillus</taxon>
    </lineage>
</organism>
<keyword evidence="2" id="KW-1185">Reference proteome</keyword>
<protein>
    <recommendedName>
        <fullName evidence="3">Post-transcriptional regulator</fullName>
    </recommendedName>
</protein>
<evidence type="ECO:0000313" key="2">
    <source>
        <dbReference type="Proteomes" id="UP000037854"/>
    </source>
</evidence>
<dbReference type="InterPro" id="IPR025716">
    <property type="entry name" value="Post-transcriptional_regulator"/>
</dbReference>
<dbReference type="RefSeq" id="WP_047183737.1">
    <property type="nucleotide sequence ID" value="NZ_JAHHXM010000002.1"/>
</dbReference>
<evidence type="ECO:0008006" key="3">
    <source>
        <dbReference type="Google" id="ProtNLM"/>
    </source>
</evidence>
<gene>
    <name evidence="1" type="ORF">AFL42_04205</name>
</gene>
<reference evidence="1 2" key="1">
    <citation type="submission" date="2015-07" db="EMBL/GenBank/DDBJ databases">
        <title>High-quality draft genome sequence of Oceanobacillus caeni HM6, a bacillus isolated from a human feces.</title>
        <authorList>
            <person name="Kumar J."/>
            <person name="Verma M.K."/>
            <person name="Pandey R."/>
            <person name="Bhambi M."/>
            <person name="Chauhan N."/>
        </authorList>
    </citation>
    <scope>NUCLEOTIDE SEQUENCE [LARGE SCALE GENOMIC DNA]</scope>
    <source>
        <strain evidence="1 2">HM6</strain>
    </source>
</reference>
<accession>A0ABR5MLQ3</accession>
<dbReference type="Pfam" id="PF13797">
    <property type="entry name" value="Post_transc_reg"/>
    <property type="match status" value="1"/>
</dbReference>
<proteinExistence type="predicted"/>
<comment type="caution">
    <text evidence="1">The sequence shown here is derived from an EMBL/GenBank/DDBJ whole genome shotgun (WGS) entry which is preliminary data.</text>
</comment>
<evidence type="ECO:0000313" key="1">
    <source>
        <dbReference type="EMBL" id="KPH77091.1"/>
    </source>
</evidence>
<name>A0ABR5MLQ3_9BACI</name>
<dbReference type="EMBL" id="LGTK01000009">
    <property type="protein sequence ID" value="KPH77091.1"/>
    <property type="molecule type" value="Genomic_DNA"/>
</dbReference>
<sequence length="98" mass="11158">MEAIHAVNEWKEQVKPILESKAYEFQAMGYSQVTAEDVWNCLVTKVWKGNPNKRIHELIQDILHLGSNVYLSYLTVKSYENDDLMASIAALTGATKEK</sequence>